<protein>
    <submittedName>
        <fullName evidence="3">Extracellular serine protease</fullName>
        <ecNumber evidence="3">3.4.21.-</ecNumber>
    </submittedName>
</protein>
<gene>
    <name evidence="3" type="ORF">CUZ56_02731</name>
</gene>
<keyword evidence="1" id="KW-0732">Signal</keyword>
<dbReference type="NCBIfam" id="TIGR02601">
    <property type="entry name" value="autotrns_rpt"/>
    <property type="match status" value="2"/>
</dbReference>
<dbReference type="NCBIfam" id="TIGR04393">
    <property type="entry name" value="rpt_T5SS_PEPC"/>
    <property type="match status" value="1"/>
</dbReference>
<keyword evidence="4" id="KW-1185">Reference proteome</keyword>
<proteinExistence type="predicted"/>
<dbReference type="Gene3D" id="2.40.128.130">
    <property type="entry name" value="Autotransporter beta-domain"/>
    <property type="match status" value="1"/>
</dbReference>
<name>A0A433SA90_9BURK</name>
<evidence type="ECO:0000259" key="2">
    <source>
        <dbReference type="PROSITE" id="PS51208"/>
    </source>
</evidence>
<reference evidence="3 4" key="1">
    <citation type="submission" date="2018-01" db="EMBL/GenBank/DDBJ databases">
        <title>Saezia sanguinis gen. nov., sp. nov., in the order Burkholderiales isolated from human blood.</title>
        <authorList>
            <person name="Medina-Pascual M.J."/>
            <person name="Valdezate S."/>
            <person name="Monzon S."/>
            <person name="Cuesta I."/>
            <person name="Carrasco G."/>
            <person name="Villalon P."/>
            <person name="Saez-Nieto J.A."/>
        </authorList>
    </citation>
    <scope>NUCLEOTIDE SEQUENCE [LARGE SCALE GENOMIC DNA]</scope>
    <source>
        <strain evidence="3 4">CNM695-12</strain>
    </source>
</reference>
<sequence length="1342" mass="136256">MGTWVAASEIARSHGKGTGATATTVRGNVPAVAPSRWSGLRLTAVALTTCLFTALSQAATVTWVNTGEDNWMTGSNWDTTTTPGSGDAVVINNGGTAVIGTGQSVGANAVTTGTSAGNGSLTVQGSLSSSTITVGSGGTGILTVDGGSVAATYLNAGQGSGSNGTIIVNNGGTITGGQYLNIGSTGTGTLILNSGTVQTGTGYSIRIGEQTGSVGEVIVNGGLLRGSYGADNFVIGRSGQGTLEINNDGRATATWIFIGGEYRNGNLAAQGGTGIVRLNDNAVLTSDSGIVVGGLNSPGHITVNDNASLLTTGSSNLYIGYGGLGTLEMNGGTTTVASGLYLGTLSGSEGQVTINDGTLQVQNINGIQVGAAAKGTLTINGGLVSTISGTVVIGANSTAQGIVTINDGTMNAGSSTMYIGGNGQGTLTMTGGRFTHTNATWIGTYAGSQGFVNLNGGTFETSQFSGFNGSSYVTFNGGTLKALASNGTFIQNLTSLTIGTNGGTIDSNGFDISLNSSMTGASNASITKAGAGTLTVNSNNSGYQGAVIVDQGTLALSTANTFANTASTTLNGSSIIDTLNTTQTLNTLSGDAGTTVTAGSGILTLNNASGQNSTFSGTITSTNVVNKTGGGALTLDNNSQIGALNHTAGTLNITANKTVTVAGAANVDGSSTVLGVTASNAPAIIAATSALTNTPNIDIIGYDPVNDTDRYTLVQTSGGITGAFSPTVGGVHLSNFVDLDKYLIGSAFMDGNDLVADLTLVWNNTVAGGAHGTFNIAGNNSFNLGVNLEDKSGAALGFGWDGTTLTKTGSGTLQLDGVNTYTGLTDVQAGTLVVGSSSTLGSATVAGDVDVQSGATLGGHGQILGHVHLLGGATIAPGNSIGTLTVGNITFEPGSIYAFEAHEDGSADKIIATGAATINGGTVSVLANGNIWKTTDIYNILATSNGVAGTYEGVTSNLAFLDPTLTYDADNVYLTFKRNETGMDDIGLTFNQRDIGKGIESLGEGNTIYDTIVSLDRYSALNAYDNLSGEIHASLKGALLTNSRYVRAAVNQHLDSRSNGLLQPQPEPASNLWASAWAHDGHIKSDGNAARADNRGGGFLIGYDRPIGEYSTLGIAAGYEQTKVDVGGIRNSSATVDAYHVMAYGSTQVGVVDLRGGIGYARLDVDTTRNIWVANLQSTNKADYNGSQVQAFTEGSHTFTLNDNASLTPYANLAFTRVKTNSFNETGNITALHSSGQADHRTTTTLGVRGNWKLGAQQQHAIYADLGWQHHFGSQTPEAKLNFIGGTPFTILGPELGRDSAIIGVGAHLQLRPDMNLNIGYEGEYGSQVKDNALKLQFEWKF</sequence>
<dbReference type="InterPro" id="IPR012332">
    <property type="entry name" value="Autotransporter_pectin_lyase_C"/>
</dbReference>
<keyword evidence="3" id="KW-0645">Protease</keyword>
<dbReference type="GO" id="GO:0019867">
    <property type="term" value="C:outer membrane"/>
    <property type="evidence" value="ECO:0007669"/>
    <property type="project" value="InterPro"/>
</dbReference>
<dbReference type="EMBL" id="PQSP01000010">
    <property type="protein sequence ID" value="RUS65645.1"/>
    <property type="molecule type" value="Genomic_DNA"/>
</dbReference>
<evidence type="ECO:0000313" key="3">
    <source>
        <dbReference type="EMBL" id="RUS65645.1"/>
    </source>
</evidence>
<dbReference type="GO" id="GO:0006508">
    <property type="term" value="P:proteolysis"/>
    <property type="evidence" value="ECO:0007669"/>
    <property type="project" value="UniProtKB-KW"/>
</dbReference>
<dbReference type="InterPro" id="IPR006315">
    <property type="entry name" value="OM_autotransptr_brl_dom"/>
</dbReference>
<evidence type="ECO:0000256" key="1">
    <source>
        <dbReference type="ARBA" id="ARBA00022729"/>
    </source>
</evidence>
<keyword evidence="3" id="KW-0378">Hydrolase</keyword>
<feature type="domain" description="Autotransporter" evidence="2">
    <location>
        <begin position="1065"/>
        <end position="1342"/>
    </location>
</feature>
<evidence type="ECO:0000313" key="4">
    <source>
        <dbReference type="Proteomes" id="UP000286947"/>
    </source>
</evidence>
<dbReference type="InterPro" id="IPR011050">
    <property type="entry name" value="Pectin_lyase_fold/virulence"/>
</dbReference>
<dbReference type="Pfam" id="PF12951">
    <property type="entry name" value="PATR"/>
    <property type="match status" value="2"/>
</dbReference>
<dbReference type="SUPFAM" id="SSF103515">
    <property type="entry name" value="Autotransporter"/>
    <property type="match status" value="1"/>
</dbReference>
<dbReference type="PROSITE" id="PS51208">
    <property type="entry name" value="AUTOTRANSPORTER"/>
    <property type="match status" value="1"/>
</dbReference>
<dbReference type="InterPro" id="IPR005546">
    <property type="entry name" value="Autotransporte_beta"/>
</dbReference>
<dbReference type="Gene3D" id="2.160.20.20">
    <property type="match status" value="1"/>
</dbReference>
<dbReference type="GO" id="GO:0008233">
    <property type="term" value="F:peptidase activity"/>
    <property type="evidence" value="ECO:0007669"/>
    <property type="project" value="UniProtKB-KW"/>
</dbReference>
<dbReference type="SMART" id="SM00869">
    <property type="entry name" value="Autotransporter"/>
    <property type="match status" value="1"/>
</dbReference>
<dbReference type="Proteomes" id="UP000286947">
    <property type="component" value="Unassembled WGS sequence"/>
</dbReference>
<dbReference type="SUPFAM" id="SSF51126">
    <property type="entry name" value="Pectin lyase-like"/>
    <property type="match status" value="1"/>
</dbReference>
<dbReference type="InterPro" id="IPR013425">
    <property type="entry name" value="Autotrns_rpt"/>
</dbReference>
<accession>A0A433SA90</accession>
<comment type="caution">
    <text evidence="3">The sequence shown here is derived from an EMBL/GenBank/DDBJ whole genome shotgun (WGS) entry which is preliminary data.</text>
</comment>
<dbReference type="InterPro" id="IPR036709">
    <property type="entry name" value="Autotransporte_beta_dom_sf"/>
</dbReference>
<dbReference type="NCBIfam" id="TIGR01414">
    <property type="entry name" value="autotrans_barl"/>
    <property type="match status" value="1"/>
</dbReference>
<dbReference type="InterPro" id="IPR030895">
    <property type="entry name" value="T5SS_PEPC_rpt"/>
</dbReference>
<dbReference type="EC" id="3.4.21.-" evidence="3"/>
<organism evidence="3 4">
    <name type="scientific">Saezia sanguinis</name>
    <dbReference type="NCBI Taxonomy" id="1965230"/>
    <lineage>
        <taxon>Bacteria</taxon>
        <taxon>Pseudomonadati</taxon>
        <taxon>Pseudomonadota</taxon>
        <taxon>Betaproteobacteria</taxon>
        <taxon>Burkholderiales</taxon>
        <taxon>Saeziaceae</taxon>
        <taxon>Saezia</taxon>
    </lineage>
</organism>
<dbReference type="Pfam" id="PF03797">
    <property type="entry name" value="Autotransporter"/>
    <property type="match status" value="1"/>
</dbReference>